<dbReference type="AlphaFoldDB" id="A0A3Q3FGC7"/>
<sequence length="127" mass="14397">MCLKSDPVHTTRRILKQLVCENVKSTNERVTIFRVRSKHFREKSLLVKTLNCSQTFSDSSTLKTTGRVLQEGFEIKRFLQVNFVDVHSSSFQTSKNVEGQIQNQLKCPGRIKSAQSAQAVSDVLPNI</sequence>
<dbReference type="Ensembl" id="ENSLBET00000020331.1">
    <property type="protein sequence ID" value="ENSLBEP00000019286.1"/>
    <property type="gene ID" value="ENSLBEG00000014829.1"/>
</dbReference>
<reference evidence="1" key="2">
    <citation type="submission" date="2025-09" db="UniProtKB">
        <authorList>
            <consortium name="Ensembl"/>
        </authorList>
    </citation>
    <scope>IDENTIFICATION</scope>
</reference>
<dbReference type="InParanoid" id="A0A3Q3FGC7"/>
<name>A0A3Q3FGC7_9LABR</name>
<accession>A0A3Q3FGC7</accession>
<dbReference type="Proteomes" id="UP000261660">
    <property type="component" value="Unplaced"/>
</dbReference>
<evidence type="ECO:0000313" key="2">
    <source>
        <dbReference type="Proteomes" id="UP000261660"/>
    </source>
</evidence>
<proteinExistence type="predicted"/>
<keyword evidence="2" id="KW-1185">Reference proteome</keyword>
<reference evidence="1" key="1">
    <citation type="submission" date="2025-08" db="UniProtKB">
        <authorList>
            <consortium name="Ensembl"/>
        </authorList>
    </citation>
    <scope>IDENTIFICATION</scope>
</reference>
<evidence type="ECO:0000313" key="1">
    <source>
        <dbReference type="Ensembl" id="ENSLBEP00000019286.1"/>
    </source>
</evidence>
<protein>
    <submittedName>
        <fullName evidence="1">Uncharacterized protein</fullName>
    </submittedName>
</protein>
<organism evidence="1 2">
    <name type="scientific">Labrus bergylta</name>
    <name type="common">ballan wrasse</name>
    <dbReference type="NCBI Taxonomy" id="56723"/>
    <lineage>
        <taxon>Eukaryota</taxon>
        <taxon>Metazoa</taxon>
        <taxon>Chordata</taxon>
        <taxon>Craniata</taxon>
        <taxon>Vertebrata</taxon>
        <taxon>Euteleostomi</taxon>
        <taxon>Actinopterygii</taxon>
        <taxon>Neopterygii</taxon>
        <taxon>Teleostei</taxon>
        <taxon>Neoteleostei</taxon>
        <taxon>Acanthomorphata</taxon>
        <taxon>Eupercaria</taxon>
        <taxon>Labriformes</taxon>
        <taxon>Labridae</taxon>
        <taxon>Labrus</taxon>
    </lineage>
</organism>